<dbReference type="InterPro" id="IPR032466">
    <property type="entry name" value="Metal_Hydrolase"/>
</dbReference>
<dbReference type="Pfam" id="PF04909">
    <property type="entry name" value="Amidohydro_2"/>
    <property type="match status" value="1"/>
</dbReference>
<dbReference type="Gene3D" id="3.20.20.140">
    <property type="entry name" value="Metal-dependent hydrolases"/>
    <property type="match status" value="1"/>
</dbReference>
<sequence>MKIFDFNIHLPSIIDRDVNVTINQDLKLSPKELITGIFERHKEIIGKVDGINVLLFNPNSHLEDISEFKVVSEKLFPKISYTSLVNFRCNNLDDYMHKLVASGSKAIIFNSYLQTISEEDFFSILQVCKIAEKNDLIICVDGSFGTSKMFEYDNLKLVCFIADHIIKTPIIIVHSGGKRILEAMLLALSNSNVWLDTSFSLPFYIGSSVELDFAFAYKKIGCDRIVFGSDSPYCVFDDVVKMHFDFFEKHKFSTNQIENIMYKNSISLFDLE</sequence>
<dbReference type="EMBL" id="AKWD02000043">
    <property type="protein sequence ID" value="EMO53639.1"/>
    <property type="molecule type" value="Genomic_DNA"/>
</dbReference>
<dbReference type="AlphaFoldDB" id="M6VKM3"/>
<dbReference type="RefSeq" id="WP_002178851.1">
    <property type="nucleotide sequence ID" value="NZ_AKWD02000043.1"/>
</dbReference>
<reference evidence="2 3" key="1">
    <citation type="submission" date="2013-01" db="EMBL/GenBank/DDBJ databases">
        <authorList>
            <person name="Harkins D.M."/>
            <person name="Durkin A.S."/>
            <person name="Brinkac L.M."/>
            <person name="Haft D.H."/>
            <person name="Selengut J.D."/>
            <person name="Sanka R."/>
            <person name="DePew J."/>
            <person name="Purushe J."/>
            <person name="Matthias M.A."/>
            <person name="Vinetz J.M."/>
            <person name="Sutton G.G."/>
            <person name="Nierman W.C."/>
            <person name="Fouts D.E."/>
        </authorList>
    </citation>
    <scope>NUCLEOTIDE SEQUENCE [LARGE SCALE GENOMIC DNA]</scope>
    <source>
        <strain evidence="2 3">HAI1536</strain>
    </source>
</reference>
<name>M6VKM3_9LEPT</name>
<dbReference type="GO" id="GO:0016787">
    <property type="term" value="F:hydrolase activity"/>
    <property type="evidence" value="ECO:0007669"/>
    <property type="project" value="UniProtKB-KW"/>
</dbReference>
<protein>
    <submittedName>
        <fullName evidence="2">Amidohydrolase family protein</fullName>
    </submittedName>
</protein>
<dbReference type="SUPFAM" id="SSF51556">
    <property type="entry name" value="Metallo-dependent hydrolases"/>
    <property type="match status" value="1"/>
</dbReference>
<organism evidence="2 3">
    <name type="scientific">Leptospira noguchii</name>
    <dbReference type="NCBI Taxonomy" id="28182"/>
    <lineage>
        <taxon>Bacteria</taxon>
        <taxon>Pseudomonadati</taxon>
        <taxon>Spirochaetota</taxon>
        <taxon>Spirochaetia</taxon>
        <taxon>Leptospirales</taxon>
        <taxon>Leptospiraceae</taxon>
        <taxon>Leptospira</taxon>
    </lineage>
</organism>
<feature type="domain" description="Amidohydrolase-related" evidence="1">
    <location>
        <begin position="161"/>
        <end position="271"/>
    </location>
</feature>
<proteinExistence type="predicted"/>
<evidence type="ECO:0000313" key="2">
    <source>
        <dbReference type="EMBL" id="EMO53639.1"/>
    </source>
</evidence>
<dbReference type="Proteomes" id="UP000012112">
    <property type="component" value="Unassembled WGS sequence"/>
</dbReference>
<dbReference type="OrthoDB" id="9771932at2"/>
<comment type="caution">
    <text evidence="2">The sequence shown here is derived from an EMBL/GenBank/DDBJ whole genome shotgun (WGS) entry which is preliminary data.</text>
</comment>
<keyword evidence="2" id="KW-0378">Hydrolase</keyword>
<evidence type="ECO:0000313" key="3">
    <source>
        <dbReference type="Proteomes" id="UP000012112"/>
    </source>
</evidence>
<accession>M6VKM3</accession>
<evidence type="ECO:0000259" key="1">
    <source>
        <dbReference type="Pfam" id="PF04909"/>
    </source>
</evidence>
<gene>
    <name evidence="2" type="ORF">LEP1GSC172_1822</name>
</gene>
<dbReference type="InterPro" id="IPR006680">
    <property type="entry name" value="Amidohydro-rel"/>
</dbReference>